<feature type="compositionally biased region" description="Polar residues" evidence="2">
    <location>
        <begin position="590"/>
        <end position="608"/>
    </location>
</feature>
<sequence>MNIIKFPRRRRPILSETDLAHVDANPKSKKRALLVGIRYNRGLKDRGLKGPHKDVSVMRSLLIDKYKYDSNDIVVLVDDHKEKSLQPTKANLLREMENLINDAERGDHFFFHYAGHVVQGEEDPNSPEEDRREEYIVPCDAREPIALRDCIQDDTLKELLVKRLPVGAHLVAVFDSCHSQSLLDLEHFRCNRVYVPWISKGRRKSDSMWNDVQRKQAILRTRTIHQTKRLTEGKVKSRRTSVDQVQLNTTANTNLKVKPVDATTNTSASSSSIATGSSASTSTPPSLTSSISYTSQSSQSSARPYTPPMTPVLLMTQTPRKSGSVPLTPIITQSRSSLEQGQIPTVPNTPTTLSRAATVTFSNTPLQKLKQRAGRVGSFGTIPGLGYRSSRSPSPTPNPNPSQKRKSMMTATKKKQSLSTLDSLYTPFTPWFKEDPLLEHPDPEGIEPEPWIVESPVQEYCSGDCRKMLEKAIEERNGAGAGCGHGHGQSAHGHECEGSGSQDEGMGEVISLSSCRDSQLAWEDADGTSMTQVLVKQLRKQTHPSMEVLMTNISHELHKAAVVMHSKTKTYKKLVVNYRKKKNQQPRPRGSTSDTHGLEMNNFQNPELSSRKPLNMERPWNM</sequence>
<evidence type="ECO:0000256" key="1">
    <source>
        <dbReference type="ARBA" id="ARBA00009005"/>
    </source>
</evidence>
<comment type="similarity">
    <text evidence="1">Belongs to the peptidase C14B family.</text>
</comment>
<gene>
    <name evidence="4" type="ORF">D9758_014725</name>
</gene>
<evidence type="ECO:0000313" key="5">
    <source>
        <dbReference type="Proteomes" id="UP000559256"/>
    </source>
</evidence>
<feature type="region of interest" description="Disordered" evidence="2">
    <location>
        <begin position="579"/>
        <end position="622"/>
    </location>
</feature>
<name>A0A8H5FIL7_9AGAR</name>
<evidence type="ECO:0000259" key="3">
    <source>
        <dbReference type="Pfam" id="PF00656"/>
    </source>
</evidence>
<feature type="domain" description="Peptidase C14 caspase" evidence="3">
    <location>
        <begin position="29"/>
        <end position="279"/>
    </location>
</feature>
<dbReference type="GO" id="GO:0005737">
    <property type="term" value="C:cytoplasm"/>
    <property type="evidence" value="ECO:0007669"/>
    <property type="project" value="TreeGrafter"/>
</dbReference>
<dbReference type="InterPro" id="IPR050452">
    <property type="entry name" value="Metacaspase"/>
</dbReference>
<organism evidence="4 5">
    <name type="scientific">Tetrapyrgos nigripes</name>
    <dbReference type="NCBI Taxonomy" id="182062"/>
    <lineage>
        <taxon>Eukaryota</taxon>
        <taxon>Fungi</taxon>
        <taxon>Dikarya</taxon>
        <taxon>Basidiomycota</taxon>
        <taxon>Agaricomycotina</taxon>
        <taxon>Agaricomycetes</taxon>
        <taxon>Agaricomycetidae</taxon>
        <taxon>Agaricales</taxon>
        <taxon>Marasmiineae</taxon>
        <taxon>Marasmiaceae</taxon>
        <taxon>Tetrapyrgos</taxon>
    </lineage>
</organism>
<dbReference type="Gene3D" id="3.40.50.1460">
    <property type="match status" value="1"/>
</dbReference>
<dbReference type="EMBL" id="JAACJM010000199">
    <property type="protein sequence ID" value="KAF5338171.1"/>
    <property type="molecule type" value="Genomic_DNA"/>
</dbReference>
<protein>
    <recommendedName>
        <fullName evidence="3">Peptidase C14 caspase domain-containing protein</fullName>
    </recommendedName>
</protein>
<dbReference type="InterPro" id="IPR011600">
    <property type="entry name" value="Pept_C14_caspase"/>
</dbReference>
<feature type="compositionally biased region" description="Low complexity" evidence="2">
    <location>
        <begin position="262"/>
        <end position="302"/>
    </location>
</feature>
<feature type="domain" description="Peptidase C14 caspase" evidence="3">
    <location>
        <begin position="506"/>
        <end position="581"/>
    </location>
</feature>
<dbReference type="AlphaFoldDB" id="A0A8H5FIL7"/>
<comment type="caution">
    <text evidence="4">The sequence shown here is derived from an EMBL/GenBank/DDBJ whole genome shotgun (WGS) entry which is preliminary data.</text>
</comment>
<reference evidence="4 5" key="1">
    <citation type="journal article" date="2020" name="ISME J.">
        <title>Uncovering the hidden diversity of litter-decomposition mechanisms in mushroom-forming fungi.</title>
        <authorList>
            <person name="Floudas D."/>
            <person name="Bentzer J."/>
            <person name="Ahren D."/>
            <person name="Johansson T."/>
            <person name="Persson P."/>
            <person name="Tunlid A."/>
        </authorList>
    </citation>
    <scope>NUCLEOTIDE SEQUENCE [LARGE SCALE GENOMIC DNA]</scope>
    <source>
        <strain evidence="4 5">CBS 291.85</strain>
    </source>
</reference>
<evidence type="ECO:0000256" key="2">
    <source>
        <dbReference type="SAM" id="MobiDB-lite"/>
    </source>
</evidence>
<dbReference type="PANTHER" id="PTHR48104">
    <property type="entry name" value="METACASPASE-4"/>
    <property type="match status" value="1"/>
</dbReference>
<feature type="region of interest" description="Disordered" evidence="2">
    <location>
        <begin position="377"/>
        <end position="418"/>
    </location>
</feature>
<dbReference type="PANTHER" id="PTHR48104:SF30">
    <property type="entry name" value="METACASPASE-1"/>
    <property type="match status" value="1"/>
</dbReference>
<dbReference type="GO" id="GO:0006508">
    <property type="term" value="P:proteolysis"/>
    <property type="evidence" value="ECO:0007669"/>
    <property type="project" value="InterPro"/>
</dbReference>
<dbReference type="Gene3D" id="3.40.50.12660">
    <property type="match status" value="1"/>
</dbReference>
<dbReference type="Proteomes" id="UP000559256">
    <property type="component" value="Unassembled WGS sequence"/>
</dbReference>
<accession>A0A8H5FIL7</accession>
<dbReference type="OrthoDB" id="3223806at2759"/>
<feature type="compositionally biased region" description="Basic residues" evidence="2">
    <location>
        <begin position="403"/>
        <end position="416"/>
    </location>
</feature>
<feature type="region of interest" description="Disordered" evidence="2">
    <location>
        <begin position="256"/>
        <end position="328"/>
    </location>
</feature>
<dbReference type="Pfam" id="PF00656">
    <property type="entry name" value="Peptidase_C14"/>
    <property type="match status" value="2"/>
</dbReference>
<proteinExistence type="inferred from homology"/>
<keyword evidence="5" id="KW-1185">Reference proteome</keyword>
<dbReference type="GO" id="GO:0004197">
    <property type="term" value="F:cysteine-type endopeptidase activity"/>
    <property type="evidence" value="ECO:0007669"/>
    <property type="project" value="InterPro"/>
</dbReference>
<evidence type="ECO:0000313" key="4">
    <source>
        <dbReference type="EMBL" id="KAF5338171.1"/>
    </source>
</evidence>